<evidence type="ECO:0000313" key="1">
    <source>
        <dbReference type="EMBL" id="KAI5671116.1"/>
    </source>
</evidence>
<gene>
    <name evidence="1" type="ORF">M9H77_11480</name>
</gene>
<proteinExistence type="predicted"/>
<keyword evidence="2" id="KW-1185">Reference proteome</keyword>
<comment type="caution">
    <text evidence="1">The sequence shown here is derived from an EMBL/GenBank/DDBJ whole genome shotgun (WGS) entry which is preliminary data.</text>
</comment>
<organism evidence="1 2">
    <name type="scientific">Catharanthus roseus</name>
    <name type="common">Madagascar periwinkle</name>
    <name type="synonym">Vinca rosea</name>
    <dbReference type="NCBI Taxonomy" id="4058"/>
    <lineage>
        <taxon>Eukaryota</taxon>
        <taxon>Viridiplantae</taxon>
        <taxon>Streptophyta</taxon>
        <taxon>Embryophyta</taxon>
        <taxon>Tracheophyta</taxon>
        <taxon>Spermatophyta</taxon>
        <taxon>Magnoliopsida</taxon>
        <taxon>eudicotyledons</taxon>
        <taxon>Gunneridae</taxon>
        <taxon>Pentapetalae</taxon>
        <taxon>asterids</taxon>
        <taxon>lamiids</taxon>
        <taxon>Gentianales</taxon>
        <taxon>Apocynaceae</taxon>
        <taxon>Rauvolfioideae</taxon>
        <taxon>Vinceae</taxon>
        <taxon>Catharanthinae</taxon>
        <taxon>Catharanthus</taxon>
    </lineage>
</organism>
<evidence type="ECO:0000313" key="2">
    <source>
        <dbReference type="Proteomes" id="UP001060085"/>
    </source>
</evidence>
<protein>
    <submittedName>
        <fullName evidence="1">Uncharacterized protein</fullName>
    </submittedName>
</protein>
<sequence>MLMGLCLGVGFFLNGSRDARVVRVSHPGRPLVTRGLLLFLILLLLRFLLLSLLDFLVSSLFCGTAAAPLSLFHRRFHRGGEPGSGSSAPVSDNNLSDLKSSSDSASRLLLVTLFYIPKNETDRFDGKSNFVMWRRKMKAVLVQNKIAPTICSPKELTGENLLVIVLKAVPNHEKSKVKCFYCGKEGHMKNKCFKRINDDNQRKHGKGGNKVDKTHVFESDGNSMFSEVLCVYLSLSCTDVVNHWVLDSGCSLHMTPNKH</sequence>
<dbReference type="EMBL" id="CM044703">
    <property type="protein sequence ID" value="KAI5671116.1"/>
    <property type="molecule type" value="Genomic_DNA"/>
</dbReference>
<dbReference type="Proteomes" id="UP001060085">
    <property type="component" value="Linkage Group LG03"/>
</dbReference>
<name>A0ACC0BEN3_CATRO</name>
<reference evidence="2" key="1">
    <citation type="journal article" date="2023" name="Nat. Plants">
        <title>Single-cell RNA sequencing provides a high-resolution roadmap for understanding the multicellular compartmentation of specialized metabolism.</title>
        <authorList>
            <person name="Sun S."/>
            <person name="Shen X."/>
            <person name="Li Y."/>
            <person name="Li Y."/>
            <person name="Wang S."/>
            <person name="Li R."/>
            <person name="Zhang H."/>
            <person name="Shen G."/>
            <person name="Guo B."/>
            <person name="Wei J."/>
            <person name="Xu J."/>
            <person name="St-Pierre B."/>
            <person name="Chen S."/>
            <person name="Sun C."/>
        </authorList>
    </citation>
    <scope>NUCLEOTIDE SEQUENCE [LARGE SCALE GENOMIC DNA]</scope>
</reference>
<accession>A0ACC0BEN3</accession>